<evidence type="ECO:0000313" key="3">
    <source>
        <dbReference type="Proteomes" id="UP000317650"/>
    </source>
</evidence>
<sequence length="75" mass="8240">MGTGRTSKEVSLRDRGHSGHFIVHEPRRQLLAIEVGFDHVYPSVDTRRLFNASSPPDSSEQRGVLPSSPLLSSPS</sequence>
<dbReference type="EMBL" id="PYDT01000011">
    <property type="protein sequence ID" value="THU45135.1"/>
    <property type="molecule type" value="Genomic_DNA"/>
</dbReference>
<reference evidence="2 3" key="1">
    <citation type="journal article" date="2019" name="Nat. Plants">
        <title>Genome sequencing of Musa balbisiana reveals subgenome evolution and function divergence in polyploid bananas.</title>
        <authorList>
            <person name="Yao X."/>
        </authorList>
    </citation>
    <scope>NUCLEOTIDE SEQUENCE [LARGE SCALE GENOMIC DNA]</scope>
    <source>
        <strain evidence="3">cv. DH-PKW</strain>
        <tissue evidence="2">Leaves</tissue>
    </source>
</reference>
<organism evidence="2 3">
    <name type="scientific">Musa balbisiana</name>
    <name type="common">Banana</name>
    <dbReference type="NCBI Taxonomy" id="52838"/>
    <lineage>
        <taxon>Eukaryota</taxon>
        <taxon>Viridiplantae</taxon>
        <taxon>Streptophyta</taxon>
        <taxon>Embryophyta</taxon>
        <taxon>Tracheophyta</taxon>
        <taxon>Spermatophyta</taxon>
        <taxon>Magnoliopsida</taxon>
        <taxon>Liliopsida</taxon>
        <taxon>Zingiberales</taxon>
        <taxon>Musaceae</taxon>
        <taxon>Musa</taxon>
    </lineage>
</organism>
<feature type="region of interest" description="Disordered" evidence="1">
    <location>
        <begin position="50"/>
        <end position="75"/>
    </location>
</feature>
<accession>A0A4S8IAR3</accession>
<dbReference type="Proteomes" id="UP000317650">
    <property type="component" value="Chromosome 2"/>
</dbReference>
<keyword evidence="3" id="KW-1185">Reference proteome</keyword>
<gene>
    <name evidence="2" type="ORF">C4D60_Mb02t14680</name>
</gene>
<proteinExistence type="predicted"/>
<feature type="compositionally biased region" description="Low complexity" evidence="1">
    <location>
        <begin position="65"/>
        <end position="75"/>
    </location>
</feature>
<dbReference type="AlphaFoldDB" id="A0A4S8IAR3"/>
<comment type="caution">
    <text evidence="2">The sequence shown here is derived from an EMBL/GenBank/DDBJ whole genome shotgun (WGS) entry which is preliminary data.</text>
</comment>
<name>A0A4S8IAR3_MUSBA</name>
<evidence type="ECO:0000256" key="1">
    <source>
        <dbReference type="SAM" id="MobiDB-lite"/>
    </source>
</evidence>
<protein>
    <submittedName>
        <fullName evidence="2">Uncharacterized protein</fullName>
    </submittedName>
</protein>
<evidence type="ECO:0000313" key="2">
    <source>
        <dbReference type="EMBL" id="THU45135.1"/>
    </source>
</evidence>